<organism evidence="1 2">
    <name type="scientific">Fibrella aquatilis</name>
    <dbReference type="NCBI Taxonomy" id="2817059"/>
    <lineage>
        <taxon>Bacteria</taxon>
        <taxon>Pseudomonadati</taxon>
        <taxon>Bacteroidota</taxon>
        <taxon>Cytophagia</taxon>
        <taxon>Cytophagales</taxon>
        <taxon>Spirosomataceae</taxon>
        <taxon>Fibrella</taxon>
    </lineage>
</organism>
<accession>A0A939G2V1</accession>
<dbReference type="EMBL" id="JAFMYU010000002">
    <property type="protein sequence ID" value="MBO0930065.1"/>
    <property type="molecule type" value="Genomic_DNA"/>
</dbReference>
<reference evidence="1 2" key="1">
    <citation type="submission" date="2021-03" db="EMBL/GenBank/DDBJ databases">
        <title>Fibrella sp. HMF5036 genome sequencing and assembly.</title>
        <authorList>
            <person name="Kang H."/>
            <person name="Kim H."/>
            <person name="Bae S."/>
            <person name="Joh K."/>
        </authorList>
    </citation>
    <scope>NUCLEOTIDE SEQUENCE [LARGE SCALE GENOMIC DNA]</scope>
    <source>
        <strain evidence="1 2">HMF5036</strain>
    </source>
</reference>
<protein>
    <recommendedName>
        <fullName evidence="3">DUF1080 domain-containing protein</fullName>
    </recommendedName>
</protein>
<evidence type="ECO:0000313" key="2">
    <source>
        <dbReference type="Proteomes" id="UP000664795"/>
    </source>
</evidence>
<proteinExistence type="predicted"/>
<sequence length="376" mass="42004">MAQPARSAKKVTGTISIPMEPTYWTFDSSKVEFITHRSVKAVRGKNKAFYQLFLKDLPFTDGTIEFDVELTGVGFPGVNFRLSADKKHSENVYIRSFGPVPPEVRTTLQYAPVVDGVSMWDLADDYQTGATIYQQGWNHVKLVVSGRQMKAYVNDMKTPALHIPHLEAVTTTGGLSLAGNVIYANVQIDPTRTESLPPESGYNPLAADTRYLRHWQVTGAINFPFGKEPLFPLPSMYGTLTQSDLPDSTTTWERIEANRRAMVNLSSKYGGVANDGRRLAWLKTSVYADHDQEKTMLLGFSDEVWLFVNGQIVHTGKNYFGTPNAQQNGRCTIENVTIRLPLKQGENEILVGLANYFYGWGLIARFADTDGIRFSN</sequence>
<dbReference type="Gene3D" id="2.60.120.560">
    <property type="entry name" value="Exo-inulinase, domain 1"/>
    <property type="match status" value="1"/>
</dbReference>
<keyword evidence="2" id="KW-1185">Reference proteome</keyword>
<comment type="caution">
    <text evidence="1">The sequence shown here is derived from an EMBL/GenBank/DDBJ whole genome shotgun (WGS) entry which is preliminary data.</text>
</comment>
<evidence type="ECO:0000313" key="1">
    <source>
        <dbReference type="EMBL" id="MBO0930065.1"/>
    </source>
</evidence>
<dbReference type="Proteomes" id="UP000664795">
    <property type="component" value="Unassembled WGS sequence"/>
</dbReference>
<evidence type="ECO:0008006" key="3">
    <source>
        <dbReference type="Google" id="ProtNLM"/>
    </source>
</evidence>
<dbReference type="AlphaFoldDB" id="A0A939G2V1"/>
<gene>
    <name evidence="1" type="ORF">J2I48_03625</name>
</gene>
<name>A0A939G2V1_9BACT</name>